<protein>
    <submittedName>
        <fullName evidence="2">General stress protein</fullName>
    </submittedName>
</protein>
<dbReference type="EMBL" id="JAQAGZ010000022">
    <property type="protein sequence ID" value="MCZ8516211.1"/>
    <property type="molecule type" value="Genomic_DNA"/>
</dbReference>
<accession>A0ABT4QH51</accession>
<dbReference type="RefSeq" id="WP_269884745.1">
    <property type="nucleotide sequence ID" value="NZ_JAQAGZ010000022.1"/>
</dbReference>
<sequence length="108" mass="11943">MVHSIMVAAGKQEVKEAVRSLYTAGRDVHQIHILAHENAETAELFRPKAVSRIGMAGEDMVHTAAPLYRGEGALLRDKLRALGLSPSAIEYYEEEMEKGRIVIAVDEQ</sequence>
<dbReference type="Proteomes" id="UP001527882">
    <property type="component" value="Unassembled WGS sequence"/>
</dbReference>
<comment type="caution">
    <text evidence="2">The sequence shown here is derived from an EMBL/GenBank/DDBJ whole genome shotgun (WGS) entry which is preliminary data.</text>
</comment>
<proteinExistence type="predicted"/>
<name>A0ABT4QH51_9BACL</name>
<dbReference type="InterPro" id="IPR025889">
    <property type="entry name" value="GSP17M-like_dom"/>
</dbReference>
<evidence type="ECO:0000313" key="2">
    <source>
        <dbReference type="EMBL" id="MCZ8516211.1"/>
    </source>
</evidence>
<dbReference type="Pfam" id="PF11181">
    <property type="entry name" value="YflT"/>
    <property type="match status" value="1"/>
</dbReference>
<gene>
    <name evidence="2" type="ORF">O9H85_28220</name>
</gene>
<reference evidence="2 3" key="1">
    <citation type="submission" date="2022-12" db="EMBL/GenBank/DDBJ databases">
        <title>Draft genome sequence of Paenibacillus sp. dW9.</title>
        <authorList>
            <person name="Choi E.-W."/>
            <person name="Kim D.-U."/>
        </authorList>
    </citation>
    <scope>NUCLEOTIDE SEQUENCE [LARGE SCALE GENOMIC DNA]</scope>
    <source>
        <strain evidence="3">dW9</strain>
    </source>
</reference>
<evidence type="ECO:0000259" key="1">
    <source>
        <dbReference type="Pfam" id="PF11181"/>
    </source>
</evidence>
<evidence type="ECO:0000313" key="3">
    <source>
        <dbReference type="Proteomes" id="UP001527882"/>
    </source>
</evidence>
<keyword evidence="3" id="KW-1185">Reference proteome</keyword>
<organism evidence="2 3">
    <name type="scientific">Paenibacillus gyeongsangnamensis</name>
    <dbReference type="NCBI Taxonomy" id="3388067"/>
    <lineage>
        <taxon>Bacteria</taxon>
        <taxon>Bacillati</taxon>
        <taxon>Bacillota</taxon>
        <taxon>Bacilli</taxon>
        <taxon>Bacillales</taxon>
        <taxon>Paenibacillaceae</taxon>
        <taxon>Paenibacillus</taxon>
    </lineage>
</organism>
<feature type="domain" description="General stress protein 17M-like" evidence="1">
    <location>
        <begin position="5"/>
        <end position="99"/>
    </location>
</feature>